<dbReference type="CDD" id="cd00161">
    <property type="entry name" value="beta-trefoil_Ricin-like"/>
    <property type="match status" value="1"/>
</dbReference>
<dbReference type="Proteomes" id="UP001065174">
    <property type="component" value="Chromosome"/>
</dbReference>
<gene>
    <name evidence="3" type="ORF">N6H18_14445</name>
</gene>
<dbReference type="RefSeq" id="WP_262308987.1">
    <property type="nucleotide sequence ID" value="NZ_CP106679.1"/>
</dbReference>
<dbReference type="InterPro" id="IPR003961">
    <property type="entry name" value="FN3_dom"/>
</dbReference>
<dbReference type="InterPro" id="IPR014755">
    <property type="entry name" value="Cu-Rt/internalin_Ig-like"/>
</dbReference>
<evidence type="ECO:0000313" key="3">
    <source>
        <dbReference type="EMBL" id="UXP31548.1"/>
    </source>
</evidence>
<evidence type="ECO:0000259" key="2">
    <source>
        <dbReference type="PROSITE" id="PS50853"/>
    </source>
</evidence>
<feature type="domain" description="Fibronectin type-III" evidence="2">
    <location>
        <begin position="33"/>
        <end position="129"/>
    </location>
</feature>
<dbReference type="Gene3D" id="2.60.40.1220">
    <property type="match status" value="3"/>
</dbReference>
<keyword evidence="4" id="KW-1185">Reference proteome</keyword>
<dbReference type="InterPro" id="IPR013783">
    <property type="entry name" value="Ig-like_fold"/>
</dbReference>
<dbReference type="PROSITE" id="PS50853">
    <property type="entry name" value="FN3"/>
    <property type="match status" value="1"/>
</dbReference>
<dbReference type="EMBL" id="CP106679">
    <property type="protein sequence ID" value="UXP31548.1"/>
    <property type="molecule type" value="Genomic_DNA"/>
</dbReference>
<dbReference type="Gene3D" id="2.60.40.10">
    <property type="entry name" value="Immunoglobulins"/>
    <property type="match status" value="1"/>
</dbReference>
<proteinExistence type="predicted"/>
<organism evidence="3 4">
    <name type="scientific">Reichenbachiella agarivorans</name>
    <dbReference type="NCBI Taxonomy" id="2979464"/>
    <lineage>
        <taxon>Bacteria</taxon>
        <taxon>Pseudomonadati</taxon>
        <taxon>Bacteroidota</taxon>
        <taxon>Cytophagia</taxon>
        <taxon>Cytophagales</taxon>
        <taxon>Reichenbachiellaceae</taxon>
        <taxon>Reichenbachiella</taxon>
    </lineage>
</organism>
<dbReference type="Pfam" id="PF13205">
    <property type="entry name" value="Big_5"/>
    <property type="match status" value="3"/>
</dbReference>
<keyword evidence="1" id="KW-0732">Signal</keyword>
<evidence type="ECO:0000256" key="1">
    <source>
        <dbReference type="ARBA" id="ARBA00022729"/>
    </source>
</evidence>
<name>A0ABY6CM09_9BACT</name>
<sequence length="583" mass="63088">MKYLTIQILFWLILTTCTLGCIQEAVDDIFTPVVTTASVSNVMSRSAIIGGTISSDGGSPITTRGIVYSTSKKPTISSGSKITSGSGVGTFEVELSDLEPTTTYYARAFATNSSETAYGSEESFTTLEGAFSPLSFVPENGATNVPIDQSIVITFSENLDISTVTDATFFIKESNSAIRPAWEFTIKGKVGTIKTTLKESREYEISLSKGIKSTSGKALEQNISWKFTTIDKESPAVISRSPGFNASNVSVSSNIVLEFSESIAPSSVNSSTFQVKSGSNTVSGQYTTNGKTVTFNPSSNLAGNQTFNVTLNGIADLSGNKLSNYSWSFTTESTTTLSVNSWTPGSESSHISVDANIIITFSDNIDSKSVSNSTVYISTGGAKVAGSYSTSGKIVTFTPSNPLVEFETTYTLTIKSSIQTTNGSTMAQDYSGEFTTIVMDPAFLYYIVPFSNGDKVLDSGGSDNYFPTAVNTRGNYSGMQWNAKAIDTDYFTLTSRTGGDNKFLYSSDGSQVAFLTSPYSSSSYYSGQKWKFVYSGYVPPSGNYKWYYMQSAQDNKYLSVNCKVYSSPLFNDDAWRFERIRRK</sequence>
<evidence type="ECO:0000313" key="4">
    <source>
        <dbReference type="Proteomes" id="UP001065174"/>
    </source>
</evidence>
<reference evidence="3" key="1">
    <citation type="submission" date="2022-09" db="EMBL/GenBank/DDBJ databases">
        <title>Comparative genomics and taxonomic characterization of three novel marine species of genus Reichenbachiella exhibiting antioxidant and polysaccharide degradation activities.</title>
        <authorList>
            <person name="Muhammad N."/>
            <person name="Lee Y.-J."/>
            <person name="Ko J."/>
            <person name="Kim S.-G."/>
        </authorList>
    </citation>
    <scope>NUCLEOTIDE SEQUENCE</scope>
    <source>
        <strain evidence="3">BKB1-1</strain>
    </source>
</reference>
<accession>A0ABY6CM09</accession>
<protein>
    <submittedName>
        <fullName evidence="3">Ig-like domain-containing protein</fullName>
    </submittedName>
</protein>
<dbReference type="InterPro" id="IPR032812">
    <property type="entry name" value="SbsA_Ig"/>
</dbReference>